<protein>
    <submittedName>
        <fullName evidence="11">Uncharacterized protein</fullName>
    </submittedName>
</protein>
<feature type="transmembrane region" description="Helical" evidence="10">
    <location>
        <begin position="92"/>
        <end position="115"/>
    </location>
</feature>
<evidence type="ECO:0000256" key="2">
    <source>
        <dbReference type="ARBA" id="ARBA00022448"/>
    </source>
</evidence>
<dbReference type="PANTHER" id="PTHR32502:SF8">
    <property type="entry name" value="N-ACETYLGALACTOSAMINE PERMEASE IIC COMPONENT 1"/>
    <property type="match status" value="1"/>
</dbReference>
<dbReference type="STRING" id="1423788.FC78_GL002393"/>
<keyword evidence="4" id="KW-0762">Sugar transport</keyword>
<dbReference type="Pfam" id="PF03609">
    <property type="entry name" value="EII-Sor"/>
    <property type="match status" value="1"/>
</dbReference>
<keyword evidence="7 10" id="KW-1133">Transmembrane helix</keyword>
<comment type="subcellular location">
    <subcellularLocation>
        <location evidence="1">Cell membrane</location>
        <topology evidence="1">Multi-pass membrane protein</topology>
    </subcellularLocation>
</comment>
<dbReference type="PANTHER" id="PTHR32502">
    <property type="entry name" value="N-ACETYLGALACTOSAMINE PERMEASE II COMPONENT-RELATED"/>
    <property type="match status" value="1"/>
</dbReference>
<evidence type="ECO:0000256" key="7">
    <source>
        <dbReference type="ARBA" id="ARBA00022989"/>
    </source>
</evidence>
<dbReference type="RefSeq" id="WP_056953388.1">
    <property type="nucleotide sequence ID" value="NZ_AZDY01000038.1"/>
</dbReference>
<dbReference type="InterPro" id="IPR004700">
    <property type="entry name" value="PTS_IIC_man"/>
</dbReference>
<evidence type="ECO:0000256" key="6">
    <source>
        <dbReference type="ARBA" id="ARBA00022692"/>
    </source>
</evidence>
<feature type="transmembrane region" description="Helical" evidence="10">
    <location>
        <begin position="56"/>
        <end position="86"/>
    </location>
</feature>
<dbReference type="InterPro" id="IPR050303">
    <property type="entry name" value="GatZ_KbaZ_carbometab"/>
</dbReference>
<dbReference type="EMBL" id="AZDY01000038">
    <property type="protein sequence ID" value="KRK82387.1"/>
    <property type="molecule type" value="Genomic_DNA"/>
</dbReference>
<dbReference type="Proteomes" id="UP000051515">
    <property type="component" value="Unassembled WGS sequence"/>
</dbReference>
<dbReference type="GO" id="GO:0005886">
    <property type="term" value="C:plasma membrane"/>
    <property type="evidence" value="ECO:0007669"/>
    <property type="project" value="UniProtKB-SubCell"/>
</dbReference>
<name>A0A0R1KLB8_9LACO</name>
<feature type="transmembrane region" description="Helical" evidence="10">
    <location>
        <begin position="136"/>
        <end position="156"/>
    </location>
</feature>
<accession>A0A0R1KLB8</accession>
<dbReference type="AlphaFoldDB" id="A0A0R1KLB8"/>
<feature type="compositionally biased region" description="Acidic residues" evidence="9">
    <location>
        <begin position="270"/>
        <end position="281"/>
    </location>
</feature>
<feature type="transmembrane region" description="Helical" evidence="10">
    <location>
        <begin position="176"/>
        <end position="195"/>
    </location>
</feature>
<dbReference type="GO" id="GO:0009401">
    <property type="term" value="P:phosphoenolpyruvate-dependent sugar phosphotransferase system"/>
    <property type="evidence" value="ECO:0007669"/>
    <property type="project" value="UniProtKB-KW"/>
</dbReference>
<evidence type="ECO:0000313" key="11">
    <source>
        <dbReference type="EMBL" id="KRK82387.1"/>
    </source>
</evidence>
<dbReference type="PATRIC" id="fig|1423788.3.peg.2464"/>
<keyword evidence="8 10" id="KW-0472">Membrane</keyword>
<comment type="caution">
    <text evidence="11">The sequence shown here is derived from an EMBL/GenBank/DDBJ whole genome shotgun (WGS) entry which is preliminary data.</text>
</comment>
<feature type="region of interest" description="Disordered" evidence="9">
    <location>
        <begin position="255"/>
        <end position="281"/>
    </location>
</feature>
<dbReference type="OrthoDB" id="7058816at2"/>
<proteinExistence type="predicted"/>
<reference evidence="11 12" key="1">
    <citation type="journal article" date="2015" name="Genome Announc.">
        <title>Expanding the biotechnology potential of lactobacilli through comparative genomics of 213 strains and associated genera.</title>
        <authorList>
            <person name="Sun Z."/>
            <person name="Harris H.M."/>
            <person name="McCann A."/>
            <person name="Guo C."/>
            <person name="Argimon S."/>
            <person name="Zhang W."/>
            <person name="Yang X."/>
            <person name="Jeffery I.B."/>
            <person name="Cooney J.C."/>
            <person name="Kagawa T.F."/>
            <person name="Liu W."/>
            <person name="Song Y."/>
            <person name="Salvetti E."/>
            <person name="Wrobel A."/>
            <person name="Rasinkangas P."/>
            <person name="Parkhill J."/>
            <person name="Rea M.C."/>
            <person name="O'Sullivan O."/>
            <person name="Ritari J."/>
            <person name="Douillard F.P."/>
            <person name="Paul Ross R."/>
            <person name="Yang R."/>
            <person name="Briner A.E."/>
            <person name="Felis G.E."/>
            <person name="de Vos W.M."/>
            <person name="Barrangou R."/>
            <person name="Klaenhammer T.R."/>
            <person name="Caufield P.W."/>
            <person name="Cui Y."/>
            <person name="Zhang H."/>
            <person name="O'Toole P.W."/>
        </authorList>
    </citation>
    <scope>NUCLEOTIDE SEQUENCE [LARGE SCALE GENOMIC DNA]</scope>
    <source>
        <strain evidence="11 12">DSM 19674</strain>
    </source>
</reference>
<evidence type="ECO:0000256" key="9">
    <source>
        <dbReference type="SAM" id="MobiDB-lite"/>
    </source>
</evidence>
<feature type="transmembrane region" description="Helical" evidence="10">
    <location>
        <begin position="27"/>
        <end position="44"/>
    </location>
</feature>
<keyword evidence="2" id="KW-0813">Transport</keyword>
<keyword evidence="12" id="KW-1185">Reference proteome</keyword>
<gene>
    <name evidence="11" type="ORF">FC78_GL002393</name>
</gene>
<evidence type="ECO:0000256" key="10">
    <source>
        <dbReference type="SAM" id="Phobius"/>
    </source>
</evidence>
<evidence type="ECO:0000256" key="4">
    <source>
        <dbReference type="ARBA" id="ARBA00022597"/>
    </source>
</evidence>
<evidence type="ECO:0000256" key="3">
    <source>
        <dbReference type="ARBA" id="ARBA00022475"/>
    </source>
</evidence>
<organism evidence="11 12">
    <name type="scientific">Companilactobacillus bobalius DSM 19674</name>
    <dbReference type="NCBI Taxonomy" id="1423788"/>
    <lineage>
        <taxon>Bacteria</taxon>
        <taxon>Bacillati</taxon>
        <taxon>Bacillota</taxon>
        <taxon>Bacilli</taxon>
        <taxon>Lactobacillales</taxon>
        <taxon>Lactobacillaceae</taxon>
        <taxon>Companilactobacillus</taxon>
        <taxon>Companilactobacillus bobalius</taxon>
    </lineage>
</organism>
<evidence type="ECO:0000313" key="12">
    <source>
        <dbReference type="Proteomes" id="UP000051515"/>
    </source>
</evidence>
<evidence type="ECO:0000256" key="8">
    <source>
        <dbReference type="ARBA" id="ARBA00023136"/>
    </source>
</evidence>
<keyword evidence="6 10" id="KW-0812">Transmembrane</keyword>
<keyword evidence="5" id="KW-0598">Phosphotransferase system</keyword>
<keyword evidence="3" id="KW-1003">Cell membrane</keyword>
<evidence type="ECO:0000256" key="1">
    <source>
        <dbReference type="ARBA" id="ARBA00004651"/>
    </source>
</evidence>
<dbReference type="PROSITE" id="PS51106">
    <property type="entry name" value="PTS_EIIC_TYPE_4"/>
    <property type="match status" value="1"/>
</dbReference>
<feature type="transmembrane region" description="Helical" evidence="10">
    <location>
        <begin position="207"/>
        <end position="236"/>
    </location>
</feature>
<evidence type="ECO:0000256" key="5">
    <source>
        <dbReference type="ARBA" id="ARBA00022683"/>
    </source>
</evidence>
<sequence>MYREAFLAALTVFVCYGGNWLFGQTMIERPLVVGCIAGIIFGDMRAGIIMGASLEAIFMGAVDIGGALSAEPVTATVLATTFSIVLNVNEKAALALAVPIGVLAAFISMFMKNVVMNLFAPLVDKYAKDNNPRAMAIMHYSMWFINYFVFSLITFFSVLEGAKPVQHMINSIPDNLMAGLSATGGLLPAVGFAILMRMLWSKKLAPYFFLGFIMVAYLNLPSVAVAALGIILVLVISFKDKQLLDMENKQKELEKRPVAAAGTGASNNETAEEQEEEDFFS</sequence>